<name>A0ABT9B3G9_9ACTN</name>
<reference evidence="1 2" key="1">
    <citation type="submission" date="2023-07" db="EMBL/GenBank/DDBJ databases">
        <title>Nocardioides sp. nov WY-20 isolated from soil.</title>
        <authorList>
            <person name="Liu B."/>
            <person name="Wan Y."/>
        </authorList>
    </citation>
    <scope>NUCLEOTIDE SEQUENCE [LARGE SCALE GENOMIC DNA]</scope>
    <source>
        <strain evidence="1 2">WY-20</strain>
    </source>
</reference>
<organism evidence="1 2">
    <name type="scientific">Nocardioides jiangxiensis</name>
    <dbReference type="NCBI Taxonomy" id="3064524"/>
    <lineage>
        <taxon>Bacteria</taxon>
        <taxon>Bacillati</taxon>
        <taxon>Actinomycetota</taxon>
        <taxon>Actinomycetes</taxon>
        <taxon>Propionibacteriales</taxon>
        <taxon>Nocardioidaceae</taxon>
        <taxon>Nocardioides</taxon>
    </lineage>
</organism>
<dbReference type="EMBL" id="JAUQTA010000001">
    <property type="protein sequence ID" value="MDO7868157.1"/>
    <property type="molecule type" value="Genomic_DNA"/>
</dbReference>
<gene>
    <name evidence="1" type="ORF">Q5722_07220</name>
</gene>
<dbReference type="RefSeq" id="WP_305027533.1">
    <property type="nucleotide sequence ID" value="NZ_JAUQTA010000001.1"/>
</dbReference>
<protein>
    <submittedName>
        <fullName evidence="1">Uncharacterized protein</fullName>
    </submittedName>
</protein>
<accession>A0ABT9B3G9</accession>
<dbReference type="Proteomes" id="UP001233314">
    <property type="component" value="Unassembled WGS sequence"/>
</dbReference>
<evidence type="ECO:0000313" key="1">
    <source>
        <dbReference type="EMBL" id="MDO7868157.1"/>
    </source>
</evidence>
<sequence length="104" mass="11630">MGREAEVRWIFLWPGSLDVEKHTRTITLTEEDIPKVAADPELGTAVVLSDFTNARLYIVGEIDGLDVTFHSAEGLARRMEALRLADRDEAIAKAERHLKGARDD</sequence>
<comment type="caution">
    <text evidence="1">The sequence shown here is derived from an EMBL/GenBank/DDBJ whole genome shotgun (WGS) entry which is preliminary data.</text>
</comment>
<proteinExistence type="predicted"/>
<evidence type="ECO:0000313" key="2">
    <source>
        <dbReference type="Proteomes" id="UP001233314"/>
    </source>
</evidence>
<keyword evidence="2" id="KW-1185">Reference proteome</keyword>